<feature type="transmembrane region" description="Helical" evidence="20">
    <location>
        <begin position="257"/>
        <end position="278"/>
    </location>
</feature>
<evidence type="ECO:0000256" key="12">
    <source>
        <dbReference type="ARBA" id="ARBA00022879"/>
    </source>
</evidence>
<evidence type="ECO:0000256" key="16">
    <source>
        <dbReference type="ARBA" id="ARBA00023180"/>
    </source>
</evidence>
<keyword evidence="11" id="KW-1043">Host membrane</keyword>
<dbReference type="GO" id="GO:0055036">
    <property type="term" value="C:virion membrane"/>
    <property type="evidence" value="ECO:0007669"/>
    <property type="project" value="UniProtKB-SubCell"/>
</dbReference>
<keyword evidence="14 20" id="KW-0472">Membrane</keyword>
<evidence type="ECO:0000256" key="10">
    <source>
        <dbReference type="ARBA" id="ARBA00022844"/>
    </source>
</evidence>
<evidence type="ECO:0000256" key="5">
    <source>
        <dbReference type="ARBA" id="ARBA00022511"/>
    </source>
</evidence>
<dbReference type="GO" id="GO:0020002">
    <property type="term" value="C:host cell plasma membrane"/>
    <property type="evidence" value="ECO:0007669"/>
    <property type="project" value="UniProtKB-SubCell"/>
</dbReference>
<keyword evidence="8 20" id="KW-0812">Transmembrane</keyword>
<evidence type="ECO:0000256" key="2">
    <source>
        <dbReference type="ARBA" id="ARBA00004505"/>
    </source>
</evidence>
<dbReference type="EMBL" id="AJ011527">
    <property type="protein sequence ID" value="CAA09677.1"/>
    <property type="molecule type" value="Genomic_DNA"/>
</dbReference>
<keyword evidence="9" id="KW-1161">Viral attachment to host cell</keyword>
<evidence type="ECO:0000256" key="18">
    <source>
        <dbReference type="ARBA" id="ARBA00029888"/>
    </source>
</evidence>
<evidence type="ECO:0000256" key="6">
    <source>
        <dbReference type="ARBA" id="ARBA00022581"/>
    </source>
</evidence>
<reference evidence="22" key="1">
    <citation type="journal article" date="1999" name="J. Gen. Virol.">
        <title>The antibody response of cattle infected with bovine immunodeficiency virus to peptides of the transmembrane protein.</title>
        <authorList>
            <person name="Scobie L."/>
            <person name="Venables C."/>
            <person name="Hughes K.J."/>
            <person name="Dawson M."/>
            <person name="Jarret O."/>
        </authorList>
    </citation>
    <scope>NUCLEOTIDE SEQUENCE</scope>
</reference>
<dbReference type="GO" id="GO:0005198">
    <property type="term" value="F:structural molecule activity"/>
    <property type="evidence" value="ECO:0007669"/>
    <property type="project" value="InterPro"/>
</dbReference>
<name>O92375_9RETR</name>
<evidence type="ECO:0000256" key="15">
    <source>
        <dbReference type="ARBA" id="ARBA00023157"/>
    </source>
</evidence>
<feature type="domain" description="Retroviral envelope protein GP41-like" evidence="21">
    <location>
        <begin position="8"/>
        <end position="179"/>
    </location>
</feature>
<evidence type="ECO:0000256" key="4">
    <source>
        <dbReference type="ARBA" id="ARBA00004650"/>
    </source>
</evidence>
<evidence type="ECO:0000256" key="19">
    <source>
        <dbReference type="SAM" id="MobiDB-lite"/>
    </source>
</evidence>
<keyword evidence="15" id="KW-1015">Disulfide bond</keyword>
<keyword evidence="7" id="KW-0165">Cleavage on pair of basic residues</keyword>
<evidence type="ECO:0000256" key="7">
    <source>
        <dbReference type="ARBA" id="ARBA00022685"/>
    </source>
</evidence>
<accession>O92375</accession>
<keyword evidence="12" id="KW-0261">Viral envelope protein</keyword>
<evidence type="ECO:0000256" key="9">
    <source>
        <dbReference type="ARBA" id="ARBA00022804"/>
    </source>
</evidence>
<dbReference type="GO" id="GO:0046718">
    <property type="term" value="P:symbiont entry into host cell"/>
    <property type="evidence" value="ECO:0007669"/>
    <property type="project" value="UniProtKB-KW"/>
</dbReference>
<evidence type="ECO:0000256" key="3">
    <source>
        <dbReference type="ARBA" id="ARBA00004563"/>
    </source>
</evidence>
<keyword evidence="17" id="KW-1160">Virus entry into host cell</keyword>
<comment type="subcellular location">
    <subcellularLocation>
        <location evidence="2">Host cell membrane</location>
        <topology evidence="2">Peripheral membrane protein</topology>
    </subcellularLocation>
    <subcellularLocation>
        <location evidence="1">Host cell membrane</location>
        <topology evidence="1">Single-pass type I membrane protein</topology>
    </subcellularLocation>
    <subcellularLocation>
        <location evidence="4">Virion membrane</location>
        <topology evidence="4">Peripheral membrane protein</topology>
    </subcellularLocation>
    <subcellularLocation>
        <location evidence="3">Virion membrane</location>
        <topology evidence="3">Single-pass type I membrane protein</topology>
    </subcellularLocation>
</comment>
<dbReference type="GO" id="GO:0019062">
    <property type="term" value="P:virion attachment to host cell"/>
    <property type="evidence" value="ECO:0007669"/>
    <property type="project" value="UniProtKB-KW"/>
</dbReference>
<feature type="region of interest" description="Disordered" evidence="19">
    <location>
        <begin position="301"/>
        <end position="339"/>
    </location>
</feature>
<proteinExistence type="predicted"/>
<feature type="transmembrane region" description="Helical" evidence="20">
    <location>
        <begin position="160"/>
        <end position="182"/>
    </location>
</feature>
<evidence type="ECO:0000256" key="11">
    <source>
        <dbReference type="ARBA" id="ARBA00022870"/>
    </source>
</evidence>
<evidence type="ECO:0000313" key="22">
    <source>
        <dbReference type="EMBL" id="CAA09677.1"/>
    </source>
</evidence>
<evidence type="ECO:0000256" key="17">
    <source>
        <dbReference type="ARBA" id="ARBA00023296"/>
    </source>
</evidence>
<evidence type="ECO:0000256" key="1">
    <source>
        <dbReference type="ARBA" id="ARBA00004402"/>
    </source>
</evidence>
<keyword evidence="13 20" id="KW-1133">Transmembrane helix</keyword>
<dbReference type="GO" id="GO:0019031">
    <property type="term" value="C:viral envelope"/>
    <property type="evidence" value="ECO:0007669"/>
    <property type="project" value="UniProtKB-KW"/>
</dbReference>
<evidence type="ECO:0000259" key="21">
    <source>
        <dbReference type="Pfam" id="PF00517"/>
    </source>
</evidence>
<organism evidence="22">
    <name type="scientific">Bovine immunodeficiency virus</name>
    <dbReference type="NCBI Taxonomy" id="11657"/>
    <lineage>
        <taxon>Viruses</taxon>
        <taxon>Riboviria</taxon>
        <taxon>Pararnavirae</taxon>
        <taxon>Artverviricota</taxon>
        <taxon>Revtraviricetes</taxon>
        <taxon>Ortervirales</taxon>
        <taxon>Retroviridae</taxon>
        <taxon>Orthoretrovirinae</taxon>
        <taxon>Lentivirus</taxon>
        <taxon>Lentivirus bovimdef</taxon>
    </lineage>
</organism>
<dbReference type="InterPro" id="IPR000328">
    <property type="entry name" value="GP41-like"/>
</dbReference>
<keyword evidence="16" id="KW-0325">Glycoprotein</keyword>
<gene>
    <name evidence="22" type="primary">transmembrane protein</name>
</gene>
<evidence type="ECO:0000256" key="8">
    <source>
        <dbReference type="ARBA" id="ARBA00022692"/>
    </source>
</evidence>
<evidence type="ECO:0000256" key="14">
    <source>
        <dbReference type="ARBA" id="ARBA00023136"/>
    </source>
</evidence>
<keyword evidence="10" id="KW-0946">Virion</keyword>
<keyword evidence="5" id="KW-1032">Host cell membrane</keyword>
<protein>
    <recommendedName>
        <fullName evidence="18">Env polyprotein</fullName>
    </recommendedName>
</protein>
<evidence type="ECO:0000256" key="20">
    <source>
        <dbReference type="SAM" id="Phobius"/>
    </source>
</evidence>
<dbReference type="Pfam" id="PF00517">
    <property type="entry name" value="GP41"/>
    <property type="match status" value="1"/>
</dbReference>
<sequence length="339" mass="39848">MAITASLTAATTLVNQHATAQVVARVVQNVSSIAQTQEQFLHLFRNINNRLNVLHHRVSYLEYLEEVRQKQAFFGCRPHGRYCHFDSSEYPLLKIGLNTTRNDKTWNELQEDYDRIEEKITEIRMSWLNTSLEDTKDTWGLESTIFDYLAELFNWTSWTYWVKLIVIIVVLWLLLKIILGILRSCAQVRQNYQHLPTEEEDEDPEQENSPIEEDPAFGSFYEKWLKQLGDSRRNTCRIWTEEFNNLKILFRGCRWDLLIPQLLQLPFFILALLLQFLWNVFPRALFLILKGWTVGEVGRKDNQQPPDFPSVNWTGSPKQTDLEEGIDSGNWYESLRGSQ</sequence>
<evidence type="ECO:0000256" key="13">
    <source>
        <dbReference type="ARBA" id="ARBA00022989"/>
    </source>
</evidence>
<keyword evidence="6" id="KW-0945">Host-virus interaction</keyword>